<dbReference type="SUPFAM" id="SSF53098">
    <property type="entry name" value="Ribonuclease H-like"/>
    <property type="match status" value="1"/>
</dbReference>
<proteinExistence type="predicted"/>
<dbReference type="InterPro" id="IPR052035">
    <property type="entry name" value="ZnF_BED_domain_contain"/>
</dbReference>
<dbReference type="PANTHER" id="PTHR46481:SF4">
    <property type="entry name" value="ZINC FINGER BED DOMAIN-CONTAINING PROTEIN 4"/>
    <property type="match status" value="1"/>
</dbReference>
<evidence type="ECO:0000313" key="2">
    <source>
        <dbReference type="Proteomes" id="UP001460270"/>
    </source>
</evidence>
<dbReference type="EMBL" id="JBBPFD010000006">
    <property type="protein sequence ID" value="KAK7921936.1"/>
    <property type="molecule type" value="Genomic_DNA"/>
</dbReference>
<dbReference type="InterPro" id="IPR012337">
    <property type="entry name" value="RNaseH-like_sf"/>
</dbReference>
<dbReference type="PANTHER" id="PTHR46481">
    <property type="entry name" value="ZINC FINGER BED DOMAIN-CONTAINING PROTEIN 4"/>
    <property type="match status" value="1"/>
</dbReference>
<accession>A0AAW0PB17</accession>
<dbReference type="AlphaFoldDB" id="A0AAW0PB17"/>
<keyword evidence="2" id="KW-1185">Reference proteome</keyword>
<name>A0AAW0PB17_9GOBI</name>
<dbReference type="Proteomes" id="UP001460270">
    <property type="component" value="Unassembled WGS sequence"/>
</dbReference>
<evidence type="ECO:0008006" key="3">
    <source>
        <dbReference type="Google" id="ProtNLM"/>
    </source>
</evidence>
<evidence type="ECO:0000313" key="1">
    <source>
        <dbReference type="EMBL" id="KAK7921936.1"/>
    </source>
</evidence>
<protein>
    <recommendedName>
        <fullName evidence="3">Transposase</fullName>
    </recommendedName>
</protein>
<sequence>MSMVDNEGFCYLMKTMDSRYTVPSCTYFTNNVIPLLYKKASQNMDDLAKCNNLALTTDSWTSHATESYLTITEDYIVDSDWQIKSAVLQVYESHTSAHLSEELKHAAKEWKLEWPKVTISGNYR</sequence>
<gene>
    <name evidence="1" type="ORF">WMY93_008838</name>
</gene>
<reference evidence="2" key="1">
    <citation type="submission" date="2024-04" db="EMBL/GenBank/DDBJ databases">
        <title>Salinicola lusitanus LLJ914,a marine bacterium isolated from the Okinawa Trough.</title>
        <authorList>
            <person name="Li J."/>
        </authorList>
    </citation>
    <scope>NUCLEOTIDE SEQUENCE [LARGE SCALE GENOMIC DNA]</scope>
</reference>
<organism evidence="1 2">
    <name type="scientific">Mugilogobius chulae</name>
    <name type="common">yellowstripe goby</name>
    <dbReference type="NCBI Taxonomy" id="88201"/>
    <lineage>
        <taxon>Eukaryota</taxon>
        <taxon>Metazoa</taxon>
        <taxon>Chordata</taxon>
        <taxon>Craniata</taxon>
        <taxon>Vertebrata</taxon>
        <taxon>Euteleostomi</taxon>
        <taxon>Actinopterygii</taxon>
        <taxon>Neopterygii</taxon>
        <taxon>Teleostei</taxon>
        <taxon>Neoteleostei</taxon>
        <taxon>Acanthomorphata</taxon>
        <taxon>Gobiaria</taxon>
        <taxon>Gobiiformes</taxon>
        <taxon>Gobioidei</taxon>
        <taxon>Gobiidae</taxon>
        <taxon>Gobionellinae</taxon>
        <taxon>Mugilogobius</taxon>
    </lineage>
</organism>
<comment type="caution">
    <text evidence="1">The sequence shown here is derived from an EMBL/GenBank/DDBJ whole genome shotgun (WGS) entry which is preliminary data.</text>
</comment>